<protein>
    <submittedName>
        <fullName evidence="3">Uncharacterized protein</fullName>
    </submittedName>
</protein>
<keyword evidence="2" id="KW-1133">Transmembrane helix</keyword>
<proteinExistence type="predicted"/>
<comment type="caution">
    <text evidence="3">The sequence shown here is derived from an EMBL/GenBank/DDBJ whole genome shotgun (WGS) entry which is preliminary data.</text>
</comment>
<feature type="transmembrane region" description="Helical" evidence="2">
    <location>
        <begin position="7"/>
        <end position="27"/>
    </location>
</feature>
<keyword evidence="2" id="KW-0812">Transmembrane</keyword>
<feature type="region of interest" description="Disordered" evidence="1">
    <location>
        <begin position="33"/>
        <end position="58"/>
    </location>
</feature>
<reference evidence="3 4" key="1">
    <citation type="submission" date="2017-10" db="EMBL/GenBank/DDBJ databases">
        <title>Draft genome of Longimonas halophila.</title>
        <authorList>
            <person name="Goh K.M."/>
            <person name="Shamsir M.S."/>
            <person name="Lim S.W."/>
        </authorList>
    </citation>
    <scope>NUCLEOTIDE SEQUENCE [LARGE SCALE GENOMIC DNA]</scope>
    <source>
        <strain evidence="3 4">KCTC 42399</strain>
    </source>
</reference>
<accession>A0A2H3P9D5</accession>
<sequence>MNWISQVLGFFVALGPVLIMVALWHLIWSDNSGSGGGGGGTPRRDPPPPGPSHGYDRVPVEQDVARDSIAEQTSEQQWRLN</sequence>
<evidence type="ECO:0000313" key="3">
    <source>
        <dbReference type="EMBL" id="PEN09535.1"/>
    </source>
</evidence>
<evidence type="ECO:0000256" key="1">
    <source>
        <dbReference type="SAM" id="MobiDB-lite"/>
    </source>
</evidence>
<gene>
    <name evidence="3" type="ORF">CRI93_02045</name>
</gene>
<dbReference type="Proteomes" id="UP000221024">
    <property type="component" value="Unassembled WGS sequence"/>
</dbReference>
<keyword evidence="4" id="KW-1185">Reference proteome</keyword>
<name>A0A2H3P9D5_9BACT</name>
<dbReference type="EMBL" id="PDEP01000001">
    <property type="protein sequence ID" value="PEN09535.1"/>
    <property type="molecule type" value="Genomic_DNA"/>
</dbReference>
<organism evidence="3 4">
    <name type="scientific">Longimonas halophila</name>
    <dbReference type="NCBI Taxonomy" id="1469170"/>
    <lineage>
        <taxon>Bacteria</taxon>
        <taxon>Pseudomonadati</taxon>
        <taxon>Rhodothermota</taxon>
        <taxon>Rhodothermia</taxon>
        <taxon>Rhodothermales</taxon>
        <taxon>Salisaetaceae</taxon>
        <taxon>Longimonas</taxon>
    </lineage>
</organism>
<evidence type="ECO:0000256" key="2">
    <source>
        <dbReference type="SAM" id="Phobius"/>
    </source>
</evidence>
<dbReference type="OrthoDB" id="9961135at2"/>
<dbReference type="RefSeq" id="WP_098060933.1">
    <property type="nucleotide sequence ID" value="NZ_PDEP01000001.1"/>
</dbReference>
<keyword evidence="2" id="KW-0472">Membrane</keyword>
<dbReference type="AlphaFoldDB" id="A0A2H3P9D5"/>
<evidence type="ECO:0000313" key="4">
    <source>
        <dbReference type="Proteomes" id="UP000221024"/>
    </source>
</evidence>